<dbReference type="AlphaFoldDB" id="A0A166RX06"/>
<dbReference type="EMBL" id="KV417502">
    <property type="protein sequence ID" value="KZP28752.1"/>
    <property type="molecule type" value="Genomic_DNA"/>
</dbReference>
<name>A0A166RX06_9AGAM</name>
<organism evidence="2 3">
    <name type="scientific">Athelia psychrophila</name>
    <dbReference type="NCBI Taxonomy" id="1759441"/>
    <lineage>
        <taxon>Eukaryota</taxon>
        <taxon>Fungi</taxon>
        <taxon>Dikarya</taxon>
        <taxon>Basidiomycota</taxon>
        <taxon>Agaricomycotina</taxon>
        <taxon>Agaricomycetes</taxon>
        <taxon>Agaricomycetidae</taxon>
        <taxon>Atheliales</taxon>
        <taxon>Atheliaceae</taxon>
        <taxon>Athelia</taxon>
    </lineage>
</organism>
<feature type="compositionally biased region" description="Polar residues" evidence="1">
    <location>
        <begin position="99"/>
        <end position="122"/>
    </location>
</feature>
<sequence>MFTADIALWKHHITTAGGYKSLPSLFNSVQSPITLSNTLGNQDKDAPAPGRRRGSSEYSISSGTLDAMNTVDLSTPAKSERDEVPFGVKRDDTPKSEDTSAVIQATRLRSNVKTTPNASKSIKNAHERRAQQTPDNDINSSPNPTPTSDGDTINPFTSPNTVFDIFGPQESTVHPTLP</sequence>
<protein>
    <submittedName>
        <fullName evidence="2">Uncharacterized protein</fullName>
    </submittedName>
</protein>
<evidence type="ECO:0000256" key="1">
    <source>
        <dbReference type="SAM" id="MobiDB-lite"/>
    </source>
</evidence>
<evidence type="ECO:0000313" key="3">
    <source>
        <dbReference type="Proteomes" id="UP000076532"/>
    </source>
</evidence>
<evidence type="ECO:0000313" key="2">
    <source>
        <dbReference type="EMBL" id="KZP28752.1"/>
    </source>
</evidence>
<gene>
    <name evidence="2" type="ORF">FIBSPDRAFT_947573</name>
</gene>
<dbReference type="Proteomes" id="UP000076532">
    <property type="component" value="Unassembled WGS sequence"/>
</dbReference>
<feature type="region of interest" description="Disordered" evidence="1">
    <location>
        <begin position="35"/>
        <end position="178"/>
    </location>
</feature>
<feature type="compositionally biased region" description="Polar residues" evidence="1">
    <location>
        <begin position="131"/>
        <end position="161"/>
    </location>
</feature>
<keyword evidence="3" id="KW-1185">Reference proteome</keyword>
<proteinExistence type="predicted"/>
<feature type="compositionally biased region" description="Polar residues" evidence="1">
    <location>
        <begin position="169"/>
        <end position="178"/>
    </location>
</feature>
<feature type="non-terminal residue" evidence="2">
    <location>
        <position position="178"/>
    </location>
</feature>
<accession>A0A166RX06</accession>
<reference evidence="2 3" key="1">
    <citation type="journal article" date="2016" name="Mol. Biol. Evol.">
        <title>Comparative Genomics of Early-Diverging Mushroom-Forming Fungi Provides Insights into the Origins of Lignocellulose Decay Capabilities.</title>
        <authorList>
            <person name="Nagy L.G."/>
            <person name="Riley R."/>
            <person name="Tritt A."/>
            <person name="Adam C."/>
            <person name="Daum C."/>
            <person name="Floudas D."/>
            <person name="Sun H."/>
            <person name="Yadav J.S."/>
            <person name="Pangilinan J."/>
            <person name="Larsson K.H."/>
            <person name="Matsuura K."/>
            <person name="Barry K."/>
            <person name="Labutti K."/>
            <person name="Kuo R."/>
            <person name="Ohm R.A."/>
            <person name="Bhattacharya S.S."/>
            <person name="Shirouzu T."/>
            <person name="Yoshinaga Y."/>
            <person name="Martin F.M."/>
            <person name="Grigoriev I.V."/>
            <person name="Hibbett D.S."/>
        </authorList>
    </citation>
    <scope>NUCLEOTIDE SEQUENCE [LARGE SCALE GENOMIC DNA]</scope>
    <source>
        <strain evidence="2 3">CBS 109695</strain>
    </source>
</reference>
<feature type="compositionally biased region" description="Basic and acidic residues" evidence="1">
    <location>
        <begin position="78"/>
        <end position="98"/>
    </location>
</feature>